<dbReference type="PROSITE" id="PS50893">
    <property type="entry name" value="ABC_TRANSPORTER_2"/>
    <property type="match status" value="1"/>
</dbReference>
<accession>A0A1G2KMD6</accession>
<dbReference type="InterPro" id="IPR003593">
    <property type="entry name" value="AAA+_ATPase"/>
</dbReference>
<dbReference type="SMART" id="SM00382">
    <property type="entry name" value="AAA"/>
    <property type="match status" value="1"/>
</dbReference>
<dbReference type="InterPro" id="IPR003439">
    <property type="entry name" value="ABC_transporter-like_ATP-bd"/>
</dbReference>
<protein>
    <recommendedName>
        <fullName evidence="5">ABC transporter domain-containing protein</fullName>
    </recommendedName>
</protein>
<comment type="similarity">
    <text evidence="1">Belongs to the ABC transporter superfamily.</text>
</comment>
<dbReference type="Proteomes" id="UP000178710">
    <property type="component" value="Unassembled WGS sequence"/>
</dbReference>
<sequence>MESSGVKAILKVENLAVTIEREEILKDISFTVMPGDVIALIGPNGAGKTVLLKCLLGMMPYRGGVHWAADVKIGYVPQRFQIAKNVPLTVREFFLLHEKKFIFATRAKTDGRIAEALSVVGLGVSELDERLGHLSGGQVQRVLIAWALYDKPNIILFDEPTAGIDIGGQETVYNLLHTLKDRFGITIILVSHELNVVFRYATKVVCINKSMFCTGAPREVLTSGELEKLYGESVYYHPHEHVKS</sequence>
<dbReference type="InterPro" id="IPR027417">
    <property type="entry name" value="P-loop_NTPase"/>
</dbReference>
<keyword evidence="3" id="KW-0547">Nucleotide-binding</keyword>
<evidence type="ECO:0000256" key="3">
    <source>
        <dbReference type="ARBA" id="ARBA00022741"/>
    </source>
</evidence>
<keyword evidence="4" id="KW-0067">ATP-binding</keyword>
<dbReference type="AlphaFoldDB" id="A0A1G2KMD6"/>
<dbReference type="InterPro" id="IPR050153">
    <property type="entry name" value="Metal_Ion_Import_ABC"/>
</dbReference>
<evidence type="ECO:0000313" key="6">
    <source>
        <dbReference type="EMBL" id="OHA00600.1"/>
    </source>
</evidence>
<dbReference type="EMBL" id="MHQK01000053">
    <property type="protein sequence ID" value="OHA00600.1"/>
    <property type="molecule type" value="Genomic_DNA"/>
</dbReference>
<reference evidence="6 7" key="1">
    <citation type="journal article" date="2016" name="Nat. Commun.">
        <title>Thousands of microbial genomes shed light on interconnected biogeochemical processes in an aquifer system.</title>
        <authorList>
            <person name="Anantharaman K."/>
            <person name="Brown C.T."/>
            <person name="Hug L.A."/>
            <person name="Sharon I."/>
            <person name="Castelle C.J."/>
            <person name="Probst A.J."/>
            <person name="Thomas B.C."/>
            <person name="Singh A."/>
            <person name="Wilkins M.J."/>
            <person name="Karaoz U."/>
            <person name="Brodie E.L."/>
            <person name="Williams K.H."/>
            <person name="Hubbard S.S."/>
            <person name="Banfield J.F."/>
        </authorList>
    </citation>
    <scope>NUCLEOTIDE SEQUENCE [LARGE SCALE GENOMIC DNA]</scope>
</reference>
<evidence type="ECO:0000313" key="7">
    <source>
        <dbReference type="Proteomes" id="UP000178710"/>
    </source>
</evidence>
<evidence type="ECO:0000256" key="1">
    <source>
        <dbReference type="ARBA" id="ARBA00005417"/>
    </source>
</evidence>
<proteinExistence type="inferred from homology"/>
<evidence type="ECO:0000256" key="2">
    <source>
        <dbReference type="ARBA" id="ARBA00022448"/>
    </source>
</evidence>
<dbReference type="SUPFAM" id="SSF52540">
    <property type="entry name" value="P-loop containing nucleoside triphosphate hydrolases"/>
    <property type="match status" value="1"/>
</dbReference>
<dbReference type="Gene3D" id="3.40.50.300">
    <property type="entry name" value="P-loop containing nucleotide triphosphate hydrolases"/>
    <property type="match status" value="1"/>
</dbReference>
<name>A0A1G2KMD6_9BACT</name>
<dbReference type="PANTHER" id="PTHR42734:SF17">
    <property type="entry name" value="METAL TRANSPORT SYSTEM ATP-BINDING PROTEIN TM_0124-RELATED"/>
    <property type="match status" value="1"/>
</dbReference>
<dbReference type="GO" id="GO:0016887">
    <property type="term" value="F:ATP hydrolysis activity"/>
    <property type="evidence" value="ECO:0007669"/>
    <property type="project" value="InterPro"/>
</dbReference>
<feature type="domain" description="ABC transporter" evidence="5">
    <location>
        <begin position="10"/>
        <end position="234"/>
    </location>
</feature>
<dbReference type="GO" id="GO:0005524">
    <property type="term" value="F:ATP binding"/>
    <property type="evidence" value="ECO:0007669"/>
    <property type="project" value="UniProtKB-KW"/>
</dbReference>
<comment type="caution">
    <text evidence="6">The sequence shown here is derived from an EMBL/GenBank/DDBJ whole genome shotgun (WGS) entry which is preliminary data.</text>
</comment>
<organism evidence="6 7">
    <name type="scientific">Candidatus Sungbacteria bacterium RIFCSPHIGHO2_02_FULL_49_20</name>
    <dbReference type="NCBI Taxonomy" id="1802272"/>
    <lineage>
        <taxon>Bacteria</taxon>
        <taxon>Candidatus Sungiibacteriota</taxon>
    </lineage>
</organism>
<gene>
    <name evidence="6" type="ORF">A3C12_01710</name>
</gene>
<evidence type="ECO:0000256" key="4">
    <source>
        <dbReference type="ARBA" id="ARBA00022840"/>
    </source>
</evidence>
<keyword evidence="2" id="KW-0813">Transport</keyword>
<evidence type="ECO:0000259" key="5">
    <source>
        <dbReference type="PROSITE" id="PS50893"/>
    </source>
</evidence>
<dbReference type="Pfam" id="PF00005">
    <property type="entry name" value="ABC_tran"/>
    <property type="match status" value="1"/>
</dbReference>
<dbReference type="PANTHER" id="PTHR42734">
    <property type="entry name" value="METAL TRANSPORT SYSTEM ATP-BINDING PROTEIN TM_0124-RELATED"/>
    <property type="match status" value="1"/>
</dbReference>